<dbReference type="InterPro" id="IPR023346">
    <property type="entry name" value="Lysozyme-like_dom_sf"/>
</dbReference>
<comment type="caution">
    <text evidence="2">The sequence shown here is derived from an EMBL/GenBank/DDBJ whole genome shotgun (WGS) entry which is preliminary data.</text>
</comment>
<evidence type="ECO:0008006" key="4">
    <source>
        <dbReference type="Google" id="ProtNLM"/>
    </source>
</evidence>
<dbReference type="EMBL" id="QNZL01000252">
    <property type="protein sequence ID" value="RTZ77622.1"/>
    <property type="molecule type" value="Genomic_DNA"/>
</dbReference>
<keyword evidence="1" id="KW-1133">Transmembrane helix</keyword>
<organism evidence="2 3">
    <name type="scientific">SAR324 cluster bacterium</name>
    <dbReference type="NCBI Taxonomy" id="2024889"/>
    <lineage>
        <taxon>Bacteria</taxon>
        <taxon>Deltaproteobacteria</taxon>
        <taxon>SAR324 cluster</taxon>
    </lineage>
</organism>
<reference evidence="2 3" key="1">
    <citation type="submission" date="2018-06" db="EMBL/GenBank/DDBJ databases">
        <title>Combined omics and stable isotope probing to characterize newly discovered Mariana Back-Arc vent microbial communities.</title>
        <authorList>
            <person name="Trembath-Reichert E."/>
            <person name="Huber J.A."/>
        </authorList>
    </citation>
    <scope>NUCLEOTIDE SEQUENCE [LARGE SCALE GENOMIC DNA]</scope>
    <source>
        <strain evidence="2">MAG 63_1</strain>
    </source>
</reference>
<accession>A0A432G1X4</accession>
<evidence type="ECO:0000313" key="3">
    <source>
        <dbReference type="Proteomes" id="UP000286801"/>
    </source>
</evidence>
<sequence>MEFSKKILIFLTSFRQHVLSLPVLFIILLSLFLIVPETSQSPNIAYYPQHSQYHPRIFPTTKVKLKVPDSPANSVKHLEILQSIPDLSTNQLLQSVGNLHRSYFEKKKNQFFNERMRRIIMMFMQFESISRQIFNRGTVSLPTQTDLEGLADHVVESRWYREALNRISSNNAYGFSEERMLRVLMSIHTAAHFFEVPYPTLFCLFFQESKFDFLANSATGAKGIGQLTSIGLREVQRLRNASEMELKLQKTAFHLNRVYTDPQIQKWLENLGFKINFAKISPIPEKIEFTRLSSSFMREVGKELVKEGQSYGENTSLLWFLSKRLRRGDILSNRFAHMHKVFSQMLEEQYASSQASAYNIETNILLSTILFSHYYRYRWRNNKQVFNLPPEARVILATSAYNHGQTGMRRFLINLKQEFPMLDFQALSSKKLRILFTIRRLSNAIKQSPRKIKEVSRHVRNIMDCAENRTVSPRVL</sequence>
<evidence type="ECO:0000313" key="2">
    <source>
        <dbReference type="EMBL" id="RTZ77622.1"/>
    </source>
</evidence>
<protein>
    <recommendedName>
        <fullName evidence="4">Transglycosylase SLT domain-containing protein</fullName>
    </recommendedName>
</protein>
<gene>
    <name evidence="2" type="ORF">DSY97_09515</name>
</gene>
<feature type="transmembrane region" description="Helical" evidence="1">
    <location>
        <begin position="7"/>
        <end position="35"/>
    </location>
</feature>
<dbReference type="Proteomes" id="UP000286801">
    <property type="component" value="Unassembled WGS sequence"/>
</dbReference>
<keyword evidence="1" id="KW-0472">Membrane</keyword>
<dbReference type="SUPFAM" id="SSF53955">
    <property type="entry name" value="Lysozyme-like"/>
    <property type="match status" value="1"/>
</dbReference>
<name>A0A432G1X4_9DELT</name>
<proteinExistence type="predicted"/>
<dbReference type="AlphaFoldDB" id="A0A432G1X4"/>
<evidence type="ECO:0000256" key="1">
    <source>
        <dbReference type="SAM" id="Phobius"/>
    </source>
</evidence>
<keyword evidence="1" id="KW-0812">Transmembrane</keyword>